<feature type="transmembrane region" description="Helical" evidence="1">
    <location>
        <begin position="65"/>
        <end position="87"/>
    </location>
</feature>
<gene>
    <name evidence="2" type="ORF">Psch_00510</name>
</gene>
<dbReference type="Pfam" id="PF03956">
    <property type="entry name" value="Lys_export"/>
    <property type="match status" value="1"/>
</dbReference>
<feature type="transmembrane region" description="Helical" evidence="1">
    <location>
        <begin position="130"/>
        <end position="153"/>
    </location>
</feature>
<evidence type="ECO:0000313" key="3">
    <source>
        <dbReference type="Proteomes" id="UP000298324"/>
    </source>
</evidence>
<accession>A0A4Y7RD84</accession>
<keyword evidence="1" id="KW-0812">Transmembrane</keyword>
<proteinExistence type="predicted"/>
<dbReference type="EMBL" id="QFGA01000001">
    <property type="protein sequence ID" value="TEB06975.1"/>
    <property type="molecule type" value="Genomic_DNA"/>
</dbReference>
<keyword evidence="1" id="KW-0472">Membrane</keyword>
<name>A0A4Y7RD84_9FIRM</name>
<organism evidence="2 3">
    <name type="scientific">Pelotomaculum schinkii</name>
    <dbReference type="NCBI Taxonomy" id="78350"/>
    <lineage>
        <taxon>Bacteria</taxon>
        <taxon>Bacillati</taxon>
        <taxon>Bacillota</taxon>
        <taxon>Clostridia</taxon>
        <taxon>Eubacteriales</taxon>
        <taxon>Desulfotomaculaceae</taxon>
        <taxon>Pelotomaculum</taxon>
    </lineage>
</organism>
<dbReference type="GO" id="GO:0005886">
    <property type="term" value="C:plasma membrane"/>
    <property type="evidence" value="ECO:0007669"/>
    <property type="project" value="TreeGrafter"/>
</dbReference>
<feature type="transmembrane region" description="Helical" evidence="1">
    <location>
        <begin position="99"/>
        <end position="123"/>
    </location>
</feature>
<sequence length="197" mass="20246">MTILVLICIVLGGLLGAALPPNLTTHLEALTTGALCFMLVGIGIELGSQKEAWLRLRCMGWRIMLVPVLVAVGSLGGAVAAGFFLGMPIKEASAVGAGFGWYSLSGVILSKIYSVETGALAFMTNIMRELISFVIIPIVAARIGNLAAVAPGGATTMDTTLPLIARTTDADTAVIALVNGTTLSAMVPLLVPLLIGL</sequence>
<feature type="transmembrane region" description="Helical" evidence="1">
    <location>
        <begin position="26"/>
        <end position="44"/>
    </location>
</feature>
<evidence type="ECO:0008006" key="4">
    <source>
        <dbReference type="Google" id="ProtNLM"/>
    </source>
</evidence>
<dbReference type="InterPro" id="IPR005642">
    <property type="entry name" value="LysO"/>
</dbReference>
<reference evidence="2 3" key="1">
    <citation type="journal article" date="2018" name="Environ. Microbiol.">
        <title>Novel energy conservation strategies and behaviour of Pelotomaculum schinkii driving syntrophic propionate catabolism.</title>
        <authorList>
            <person name="Hidalgo-Ahumada C.A.P."/>
            <person name="Nobu M.K."/>
            <person name="Narihiro T."/>
            <person name="Tamaki H."/>
            <person name="Liu W.T."/>
            <person name="Kamagata Y."/>
            <person name="Stams A.J.M."/>
            <person name="Imachi H."/>
            <person name="Sousa D.Z."/>
        </authorList>
    </citation>
    <scope>NUCLEOTIDE SEQUENCE [LARGE SCALE GENOMIC DNA]</scope>
    <source>
        <strain evidence="2 3">HH</strain>
    </source>
</reference>
<evidence type="ECO:0000313" key="2">
    <source>
        <dbReference type="EMBL" id="TEB06975.1"/>
    </source>
</evidence>
<keyword evidence="1" id="KW-1133">Transmembrane helix</keyword>
<keyword evidence="3" id="KW-1185">Reference proteome</keyword>
<comment type="caution">
    <text evidence="2">The sequence shown here is derived from an EMBL/GenBank/DDBJ whole genome shotgun (WGS) entry which is preliminary data.</text>
</comment>
<dbReference type="AlphaFoldDB" id="A0A4Y7RD84"/>
<dbReference type="GO" id="GO:0015661">
    <property type="term" value="F:L-lysine efflux transmembrane transporter activity"/>
    <property type="evidence" value="ECO:0007669"/>
    <property type="project" value="InterPro"/>
</dbReference>
<dbReference type="PANTHER" id="PTHR35804:SF1">
    <property type="entry name" value="LYSINE EXPORTER LYSO"/>
    <property type="match status" value="1"/>
</dbReference>
<protein>
    <recommendedName>
        <fullName evidence="4">Lysine exporter LysO</fullName>
    </recommendedName>
</protein>
<dbReference type="PANTHER" id="PTHR35804">
    <property type="entry name" value="LYSINE EXPORTER LYSO"/>
    <property type="match status" value="1"/>
</dbReference>
<evidence type="ECO:0000256" key="1">
    <source>
        <dbReference type="SAM" id="Phobius"/>
    </source>
</evidence>
<dbReference type="Proteomes" id="UP000298324">
    <property type="component" value="Unassembled WGS sequence"/>
</dbReference>
<feature type="transmembrane region" description="Helical" evidence="1">
    <location>
        <begin position="173"/>
        <end position="195"/>
    </location>
</feature>
<dbReference type="RefSeq" id="WP_134217467.1">
    <property type="nucleotide sequence ID" value="NZ_QFGA01000001.1"/>
</dbReference>